<dbReference type="Proteomes" id="UP001600941">
    <property type="component" value="Unassembled WGS sequence"/>
</dbReference>
<reference evidence="1 2" key="1">
    <citation type="submission" date="2024-04" db="EMBL/GenBank/DDBJ databases">
        <title>Defined microbial consortia suppress multidrug-resistant proinflammatory Enterobacteriaceae via ecological control.</title>
        <authorList>
            <person name="Furuichi M."/>
            <person name="Kawaguchi T."/>
            <person name="Pust M."/>
            <person name="Yasuma K."/>
            <person name="Plichta D."/>
            <person name="Hasegawa N."/>
            <person name="Ohya T."/>
            <person name="Bhattarai S."/>
            <person name="Sasajima S."/>
            <person name="Aoto Y."/>
            <person name="Tuganbaev T."/>
            <person name="Yaginuma M."/>
            <person name="Ueda M."/>
            <person name="Okahashi N."/>
            <person name="Amafuji K."/>
            <person name="Kiridooshi Y."/>
            <person name="Sugita K."/>
            <person name="Strazar M."/>
            <person name="Skelly A."/>
            <person name="Suda W."/>
            <person name="Hattori M."/>
            <person name="Nakamoto N."/>
            <person name="Caballero S."/>
            <person name="Norman J."/>
            <person name="Olle B."/>
            <person name="Tanoue T."/>
            <person name="Arita M."/>
            <person name="Bucci V."/>
            <person name="Atarashi K."/>
            <person name="Xavier R."/>
            <person name="Honda K."/>
        </authorList>
    </citation>
    <scope>NUCLEOTIDE SEQUENCE [LARGE SCALE GENOMIC DNA]</scope>
    <source>
        <strain evidence="2">k34-0107-D12</strain>
    </source>
</reference>
<name>A0ABQ0BM58_9FIRM</name>
<accession>A0ABQ0BM58</accession>
<gene>
    <name evidence="1" type="ORF">K340107D12_04130</name>
</gene>
<evidence type="ECO:0000313" key="2">
    <source>
        <dbReference type="Proteomes" id="UP001600941"/>
    </source>
</evidence>
<protein>
    <submittedName>
        <fullName evidence="1">Uncharacterized protein</fullName>
    </submittedName>
</protein>
<comment type="caution">
    <text evidence="1">The sequence shown here is derived from an EMBL/GenBank/DDBJ whole genome shotgun (WGS) entry which is preliminary data.</text>
</comment>
<evidence type="ECO:0000313" key="1">
    <source>
        <dbReference type="EMBL" id="GAA6497597.1"/>
    </source>
</evidence>
<proteinExistence type="predicted"/>
<organism evidence="1 2">
    <name type="scientific">Blautia parvula</name>
    <dbReference type="NCBI Taxonomy" id="2877527"/>
    <lineage>
        <taxon>Bacteria</taxon>
        <taxon>Bacillati</taxon>
        <taxon>Bacillota</taxon>
        <taxon>Clostridia</taxon>
        <taxon>Lachnospirales</taxon>
        <taxon>Lachnospiraceae</taxon>
        <taxon>Blautia</taxon>
    </lineage>
</organism>
<sequence>MKDDLLDRLARENGTVMLSDLHGYISRERICDAVEKIPPEDYTLEEWEEAAGYILGKKPPHFRTAQAARRYLCNCLRRF</sequence>
<dbReference type="RefSeq" id="WP_227209574.1">
    <property type="nucleotide sequence ID" value="NZ_BAABZQ010000001.1"/>
</dbReference>
<keyword evidence="2" id="KW-1185">Reference proteome</keyword>
<dbReference type="EMBL" id="BAABZQ010000001">
    <property type="protein sequence ID" value="GAA6497597.1"/>
    <property type="molecule type" value="Genomic_DNA"/>
</dbReference>